<evidence type="ECO:0000256" key="5">
    <source>
        <dbReference type="SAM" id="MobiDB-lite"/>
    </source>
</evidence>
<name>A0A5K3EKV5_MESCO</name>
<feature type="transmembrane region" description="Helical" evidence="6">
    <location>
        <begin position="7"/>
        <end position="35"/>
    </location>
</feature>
<dbReference type="WBParaSite" id="MCU_000937-RA">
    <property type="protein sequence ID" value="MCU_000937-RA"/>
    <property type="gene ID" value="MCU_000937"/>
</dbReference>
<reference evidence="8" key="1">
    <citation type="submission" date="2019-11" db="UniProtKB">
        <authorList>
            <consortium name="WormBaseParasite"/>
        </authorList>
    </citation>
    <scope>IDENTIFICATION</scope>
</reference>
<dbReference type="InterPro" id="IPR019372">
    <property type="entry name" value="LHFPL"/>
</dbReference>
<accession>A0A5K3EKV5</accession>
<dbReference type="GO" id="GO:0016020">
    <property type="term" value="C:membrane"/>
    <property type="evidence" value="ECO:0007669"/>
    <property type="project" value="UniProtKB-SubCell"/>
</dbReference>
<evidence type="ECO:0000256" key="6">
    <source>
        <dbReference type="SAM" id="Phobius"/>
    </source>
</evidence>
<sequence length="338" mass="37064">MPVKCQVFWLLLIWSLLTITSAGICCFCCLLPFWISGTVLLASSGGKLISSTSHLGLFRRCGYPNYRGDGEIDWKPGCGYYPSLKGVPHWVWRMALVLLVLSACLLVFLAVFVICAVTSSCILRKKVRLRRVCSSGYIVAGSLCLVACFAYPFGWSDNTEILQICGPESGVFKLGRCELGWAYVLTMAGGVISIAISGMPNLLHSIITRFAQAEATVANVSSKVGQLPPQPQIPFLPIPLSTSGGCSQPQWCRMGELRRMSHRPQSVIVLPEHFATSDSTQRMSCSVFGCLPQQQELPHRPAPLTPFPEYKSVPEEPDPTEQNFGAGLMPRPHTNNHD</sequence>
<dbReference type="Gene3D" id="1.20.140.150">
    <property type="match status" value="1"/>
</dbReference>
<evidence type="ECO:0000256" key="1">
    <source>
        <dbReference type="ARBA" id="ARBA00004141"/>
    </source>
</evidence>
<feature type="signal peptide" evidence="7">
    <location>
        <begin position="1"/>
        <end position="22"/>
    </location>
</feature>
<feature type="chain" id="PRO_5024390649" evidence="7">
    <location>
        <begin position="23"/>
        <end position="338"/>
    </location>
</feature>
<dbReference type="Pfam" id="PF10242">
    <property type="entry name" value="L_HMGIC_fpl"/>
    <property type="match status" value="1"/>
</dbReference>
<comment type="subcellular location">
    <subcellularLocation>
        <location evidence="1">Membrane</location>
        <topology evidence="1">Multi-pass membrane protein</topology>
    </subcellularLocation>
</comment>
<keyword evidence="3 6" id="KW-1133">Transmembrane helix</keyword>
<protein>
    <submittedName>
        <fullName evidence="8">LHFPL tetraspan subfamily member 6</fullName>
    </submittedName>
</protein>
<feature type="transmembrane region" description="Helical" evidence="6">
    <location>
        <begin position="135"/>
        <end position="153"/>
    </location>
</feature>
<keyword evidence="4 6" id="KW-0472">Membrane</keyword>
<keyword evidence="2 6" id="KW-0812">Transmembrane</keyword>
<feature type="transmembrane region" description="Helical" evidence="6">
    <location>
        <begin position="181"/>
        <end position="203"/>
    </location>
</feature>
<evidence type="ECO:0000256" key="7">
    <source>
        <dbReference type="SAM" id="SignalP"/>
    </source>
</evidence>
<evidence type="ECO:0000313" key="8">
    <source>
        <dbReference type="WBParaSite" id="MCU_000937-RA"/>
    </source>
</evidence>
<dbReference type="PANTHER" id="PTHR12489">
    <property type="entry name" value="LIPOMA HMGIC FUSION PARTNER-LIKE PROTEIN"/>
    <property type="match status" value="1"/>
</dbReference>
<evidence type="ECO:0000256" key="4">
    <source>
        <dbReference type="ARBA" id="ARBA00023136"/>
    </source>
</evidence>
<feature type="region of interest" description="Disordered" evidence="5">
    <location>
        <begin position="297"/>
        <end position="338"/>
    </location>
</feature>
<dbReference type="PANTHER" id="PTHR12489:SF16">
    <property type="entry name" value="LHFPL TETRASPAN SUBFAMILY MEMBER 6 PROTEIN-RELATED"/>
    <property type="match status" value="1"/>
</dbReference>
<evidence type="ECO:0000256" key="3">
    <source>
        <dbReference type="ARBA" id="ARBA00022989"/>
    </source>
</evidence>
<organism evidence="8">
    <name type="scientific">Mesocestoides corti</name>
    <name type="common">Flatworm</name>
    <dbReference type="NCBI Taxonomy" id="53468"/>
    <lineage>
        <taxon>Eukaryota</taxon>
        <taxon>Metazoa</taxon>
        <taxon>Spiralia</taxon>
        <taxon>Lophotrochozoa</taxon>
        <taxon>Platyhelminthes</taxon>
        <taxon>Cestoda</taxon>
        <taxon>Eucestoda</taxon>
        <taxon>Cyclophyllidea</taxon>
        <taxon>Mesocestoididae</taxon>
        <taxon>Mesocestoides</taxon>
    </lineage>
</organism>
<dbReference type="AlphaFoldDB" id="A0A5K3EKV5"/>
<evidence type="ECO:0000256" key="2">
    <source>
        <dbReference type="ARBA" id="ARBA00022692"/>
    </source>
</evidence>
<feature type="transmembrane region" description="Helical" evidence="6">
    <location>
        <begin position="90"/>
        <end position="123"/>
    </location>
</feature>
<proteinExistence type="predicted"/>
<keyword evidence="7" id="KW-0732">Signal</keyword>